<dbReference type="Proteomes" id="UP000029481">
    <property type="component" value="Chromosome"/>
</dbReference>
<reference evidence="1 2" key="1">
    <citation type="submission" date="2014-09" db="EMBL/GenBank/DDBJ databases">
        <title>Cedecea neteri SSMD04 Genome Sequencing.</title>
        <authorList>
            <person name="Tan J.-Y."/>
        </authorList>
    </citation>
    <scope>NUCLEOTIDE SEQUENCE [LARGE SCALE GENOMIC DNA]</scope>
    <source>
        <strain evidence="1 2">SSMD04</strain>
    </source>
</reference>
<evidence type="ECO:0000313" key="1">
    <source>
        <dbReference type="EMBL" id="AIR07144.1"/>
    </source>
</evidence>
<protein>
    <recommendedName>
        <fullName evidence="3">Ead/Ea22-like family protein</fullName>
    </recommendedName>
</protein>
<organism evidence="1 2">
    <name type="scientific">Cedecea neteri</name>
    <dbReference type="NCBI Taxonomy" id="158822"/>
    <lineage>
        <taxon>Bacteria</taxon>
        <taxon>Pseudomonadati</taxon>
        <taxon>Pseudomonadota</taxon>
        <taxon>Gammaproteobacteria</taxon>
        <taxon>Enterobacterales</taxon>
        <taxon>Enterobacteriaceae</taxon>
        <taxon>Cedecea</taxon>
    </lineage>
</organism>
<dbReference type="EMBL" id="CP009451">
    <property type="protein sequence ID" value="AIR07144.1"/>
    <property type="molecule type" value="Genomic_DNA"/>
</dbReference>
<dbReference type="AlphaFoldDB" id="A0A089Q9G7"/>
<gene>
    <name evidence="1" type="ORF">JT31_21775</name>
</gene>
<proteinExistence type="predicted"/>
<dbReference type="OrthoDB" id="6631567at2"/>
<evidence type="ECO:0008006" key="3">
    <source>
        <dbReference type="Google" id="ProtNLM"/>
    </source>
</evidence>
<evidence type="ECO:0000313" key="2">
    <source>
        <dbReference type="Proteomes" id="UP000029481"/>
    </source>
</evidence>
<sequence>MTKQLEALIARKGCAVTGNYYLAECGNCGEMFTSERMTGGEPIADTGDYGDCYCPHCDTDDSDIIDCGTANSSAAEAWNYQQKHIDALIAALEQSDGQRESWRQVALNNISEREKDIAALDAARKRIAELEARPVAVKLPPEINPGQARSLFSIEIDEDQAGAAADGWNSCLKAIRAAGGQMEGE</sequence>
<keyword evidence="2" id="KW-1185">Reference proteome</keyword>
<dbReference type="KEGG" id="cnt:JT31_21775"/>
<dbReference type="RefSeq" id="WP_038481908.1">
    <property type="nucleotide sequence ID" value="NZ_CP009451.1"/>
</dbReference>
<name>A0A089Q9G7_9ENTR</name>
<accession>A0A089Q9G7</accession>